<reference evidence="1" key="1">
    <citation type="submission" date="2023-06" db="EMBL/GenBank/DDBJ databases">
        <title>Reference genome for the Northern bat (Eptesicus nilssonii), a most northern bat species.</title>
        <authorList>
            <person name="Laine V.N."/>
            <person name="Pulliainen A.T."/>
            <person name="Lilley T.M."/>
        </authorList>
    </citation>
    <scope>NUCLEOTIDE SEQUENCE</scope>
    <source>
        <strain evidence="1">BLF_Eptnil</strain>
        <tissue evidence="1">Kidney</tissue>
    </source>
</reference>
<organism evidence="1 2">
    <name type="scientific">Cnephaeus nilssonii</name>
    <name type="common">Northern bat</name>
    <name type="synonym">Eptesicus nilssonii</name>
    <dbReference type="NCBI Taxonomy" id="3371016"/>
    <lineage>
        <taxon>Eukaryota</taxon>
        <taxon>Metazoa</taxon>
        <taxon>Chordata</taxon>
        <taxon>Craniata</taxon>
        <taxon>Vertebrata</taxon>
        <taxon>Euteleostomi</taxon>
        <taxon>Mammalia</taxon>
        <taxon>Eutheria</taxon>
        <taxon>Laurasiatheria</taxon>
        <taxon>Chiroptera</taxon>
        <taxon>Yangochiroptera</taxon>
        <taxon>Vespertilionidae</taxon>
        <taxon>Cnephaeus</taxon>
    </lineage>
</organism>
<protein>
    <submittedName>
        <fullName evidence="1">Uncharacterized protein</fullName>
    </submittedName>
</protein>
<accession>A0AA40I446</accession>
<dbReference type="EMBL" id="JAULJE010000005">
    <property type="protein sequence ID" value="KAK1342682.1"/>
    <property type="molecule type" value="Genomic_DNA"/>
</dbReference>
<evidence type="ECO:0000313" key="1">
    <source>
        <dbReference type="EMBL" id="KAK1342682.1"/>
    </source>
</evidence>
<evidence type="ECO:0000313" key="2">
    <source>
        <dbReference type="Proteomes" id="UP001177744"/>
    </source>
</evidence>
<gene>
    <name evidence="1" type="ORF">QTO34_015448</name>
</gene>
<sequence length="66" mass="7070">MAWTPRMSRRAPPPLHCAELRDPQASLHGATGPCLQATHTASSPCPPMHACCTHSLLVMHCDGVRA</sequence>
<proteinExistence type="predicted"/>
<name>A0AA40I446_CNENI</name>
<dbReference type="Proteomes" id="UP001177744">
    <property type="component" value="Unassembled WGS sequence"/>
</dbReference>
<keyword evidence="2" id="KW-1185">Reference proteome</keyword>
<dbReference type="AlphaFoldDB" id="A0AA40I446"/>
<comment type="caution">
    <text evidence="1">The sequence shown here is derived from an EMBL/GenBank/DDBJ whole genome shotgun (WGS) entry which is preliminary data.</text>
</comment>